<sequence length="130" mass="15200">MKTVITFGTFDLFHIGHLSVLRRSAQLGDRLVVGISSDEFTYQKKSRYPVFKEDDRQKIVQALKWVDNTFIEESFSKKRQYILDQHADILVMGDDWKGRFDEFNDMCRVVYLPRTTGISTTEILAVIKDM</sequence>
<dbReference type="Gene3D" id="3.40.50.620">
    <property type="entry name" value="HUPs"/>
    <property type="match status" value="1"/>
</dbReference>
<name>A0A481YWP9_9VIRU</name>
<dbReference type="InterPro" id="IPR004821">
    <property type="entry name" value="Cyt_trans-like"/>
</dbReference>
<protein>
    <submittedName>
        <fullName evidence="4">Cytidylyltransferase-like protein</fullName>
    </submittedName>
</protein>
<dbReference type="InterPro" id="IPR050385">
    <property type="entry name" value="Archaeal_FAD_synthase"/>
</dbReference>
<reference evidence="4" key="1">
    <citation type="journal article" date="2019" name="MBio">
        <title>Virus Genomes from Deep Sea Sediments Expand the Ocean Megavirome and Support Independent Origins of Viral Gigantism.</title>
        <authorList>
            <person name="Backstrom D."/>
            <person name="Yutin N."/>
            <person name="Jorgensen S.L."/>
            <person name="Dharamshi J."/>
            <person name="Homa F."/>
            <person name="Zaremba-Niedwiedzka K."/>
            <person name="Spang A."/>
            <person name="Wolf Y.I."/>
            <person name="Koonin E.V."/>
            <person name="Ettema T.J."/>
        </authorList>
    </citation>
    <scope>NUCLEOTIDE SEQUENCE</scope>
</reference>
<evidence type="ECO:0000256" key="2">
    <source>
        <dbReference type="ARBA" id="ARBA00022695"/>
    </source>
</evidence>
<keyword evidence="2 4" id="KW-0548">Nucleotidyltransferase</keyword>
<feature type="domain" description="Cytidyltransferase-like" evidence="3">
    <location>
        <begin position="5"/>
        <end position="123"/>
    </location>
</feature>
<dbReference type="GO" id="GO:0016779">
    <property type="term" value="F:nucleotidyltransferase activity"/>
    <property type="evidence" value="ECO:0007669"/>
    <property type="project" value="UniProtKB-KW"/>
</dbReference>
<proteinExistence type="predicted"/>
<dbReference type="Pfam" id="PF01467">
    <property type="entry name" value="CTP_transf_like"/>
    <property type="match status" value="1"/>
</dbReference>
<evidence type="ECO:0000313" key="4">
    <source>
        <dbReference type="EMBL" id="QBK87440.1"/>
    </source>
</evidence>
<gene>
    <name evidence="4" type="ORF">LCMAC201_03500</name>
</gene>
<dbReference type="PANTHER" id="PTHR43793:SF1">
    <property type="entry name" value="FAD SYNTHASE"/>
    <property type="match status" value="1"/>
</dbReference>
<dbReference type="PANTHER" id="PTHR43793">
    <property type="entry name" value="FAD SYNTHASE"/>
    <property type="match status" value="1"/>
</dbReference>
<dbReference type="InterPro" id="IPR014729">
    <property type="entry name" value="Rossmann-like_a/b/a_fold"/>
</dbReference>
<evidence type="ECO:0000256" key="1">
    <source>
        <dbReference type="ARBA" id="ARBA00022679"/>
    </source>
</evidence>
<evidence type="ECO:0000259" key="3">
    <source>
        <dbReference type="Pfam" id="PF01467"/>
    </source>
</evidence>
<dbReference type="SUPFAM" id="SSF52374">
    <property type="entry name" value="Nucleotidylyl transferase"/>
    <property type="match status" value="1"/>
</dbReference>
<dbReference type="NCBIfam" id="TIGR00125">
    <property type="entry name" value="cyt_tran_rel"/>
    <property type="match status" value="1"/>
</dbReference>
<accession>A0A481YWP9</accession>
<dbReference type="EMBL" id="MK500352">
    <property type="protein sequence ID" value="QBK87440.1"/>
    <property type="molecule type" value="Genomic_DNA"/>
</dbReference>
<keyword evidence="1 4" id="KW-0808">Transferase</keyword>
<organism evidence="4">
    <name type="scientific">Marseillevirus LCMAC201</name>
    <dbReference type="NCBI Taxonomy" id="2506605"/>
    <lineage>
        <taxon>Viruses</taxon>
        <taxon>Varidnaviria</taxon>
        <taxon>Bamfordvirae</taxon>
        <taxon>Nucleocytoviricota</taxon>
        <taxon>Megaviricetes</taxon>
        <taxon>Pimascovirales</taxon>
        <taxon>Pimascovirales incertae sedis</taxon>
        <taxon>Marseilleviridae</taxon>
    </lineage>
</organism>